<dbReference type="Pfam" id="PF00583">
    <property type="entry name" value="Acetyltransf_1"/>
    <property type="match status" value="1"/>
</dbReference>
<keyword evidence="2" id="KW-0012">Acyltransferase</keyword>
<evidence type="ECO:0000259" key="3">
    <source>
        <dbReference type="PROSITE" id="PS51186"/>
    </source>
</evidence>
<dbReference type="RefSeq" id="WP_182299660.1">
    <property type="nucleotide sequence ID" value="NZ_CP041969.1"/>
</dbReference>
<evidence type="ECO:0000313" key="4">
    <source>
        <dbReference type="EMBL" id="QMV43424.1"/>
    </source>
</evidence>
<evidence type="ECO:0000256" key="1">
    <source>
        <dbReference type="ARBA" id="ARBA00022679"/>
    </source>
</evidence>
<dbReference type="AlphaFoldDB" id="A0A7G5C2J0"/>
<keyword evidence="5" id="KW-1185">Reference proteome</keyword>
<dbReference type="Gene3D" id="3.40.630.30">
    <property type="match status" value="1"/>
</dbReference>
<feature type="domain" description="N-acetyltransferase" evidence="3">
    <location>
        <begin position="1"/>
        <end position="147"/>
    </location>
</feature>
<dbReference type="InterPro" id="IPR000182">
    <property type="entry name" value="GNAT_dom"/>
</dbReference>
<evidence type="ECO:0000313" key="5">
    <source>
        <dbReference type="Proteomes" id="UP000515679"/>
    </source>
</evidence>
<sequence length="147" mass="17183">MIRWRQPRDDKGIVELVRTQLVPISPWQHPTGSRLHYEISRRVRRGATLVASRTRRSPPIAFLHMEFRGPTLLIDLLAVDSRHQSKQLGTALMRHAEQYARNKGSEMSHVYVDEENYRALSFYRRLGYHTLRAIPSLKVVELIKSLQ</sequence>
<name>A0A7G5C2J0_9BACL</name>
<organism evidence="4 5">
    <name type="scientific">Cohnella cholangitidis</name>
    <dbReference type="NCBI Taxonomy" id="2598458"/>
    <lineage>
        <taxon>Bacteria</taxon>
        <taxon>Bacillati</taxon>
        <taxon>Bacillota</taxon>
        <taxon>Bacilli</taxon>
        <taxon>Bacillales</taxon>
        <taxon>Paenibacillaceae</taxon>
        <taxon>Cohnella</taxon>
    </lineage>
</organism>
<dbReference type="PROSITE" id="PS51186">
    <property type="entry name" value="GNAT"/>
    <property type="match status" value="1"/>
</dbReference>
<dbReference type="InterPro" id="IPR016181">
    <property type="entry name" value="Acyl_CoA_acyltransferase"/>
</dbReference>
<accession>A0A7G5C2J0</accession>
<protein>
    <submittedName>
        <fullName evidence="4">GNAT family N-acetyltransferase</fullName>
    </submittedName>
</protein>
<keyword evidence="1 4" id="KW-0808">Transferase</keyword>
<dbReference type="GO" id="GO:0016747">
    <property type="term" value="F:acyltransferase activity, transferring groups other than amino-acyl groups"/>
    <property type="evidence" value="ECO:0007669"/>
    <property type="project" value="InterPro"/>
</dbReference>
<dbReference type="KEGG" id="cchl:FPL14_21275"/>
<dbReference type="PANTHER" id="PTHR43072:SF23">
    <property type="entry name" value="UPF0039 PROTEIN C11D3.02C"/>
    <property type="match status" value="1"/>
</dbReference>
<dbReference type="SUPFAM" id="SSF55729">
    <property type="entry name" value="Acyl-CoA N-acyltransferases (Nat)"/>
    <property type="match status" value="1"/>
</dbReference>
<gene>
    <name evidence="4" type="ORF">FPL14_21275</name>
</gene>
<dbReference type="EMBL" id="CP041969">
    <property type="protein sequence ID" value="QMV43424.1"/>
    <property type="molecule type" value="Genomic_DNA"/>
</dbReference>
<evidence type="ECO:0000256" key="2">
    <source>
        <dbReference type="ARBA" id="ARBA00023315"/>
    </source>
</evidence>
<dbReference type="CDD" id="cd04301">
    <property type="entry name" value="NAT_SF"/>
    <property type="match status" value="1"/>
</dbReference>
<proteinExistence type="predicted"/>
<dbReference type="Proteomes" id="UP000515679">
    <property type="component" value="Chromosome"/>
</dbReference>
<dbReference type="PANTHER" id="PTHR43072">
    <property type="entry name" value="N-ACETYLTRANSFERASE"/>
    <property type="match status" value="1"/>
</dbReference>
<reference evidence="4 5" key="1">
    <citation type="submission" date="2019-07" db="EMBL/GenBank/DDBJ databases">
        <authorList>
            <person name="Kim J.K."/>
            <person name="Cheong H.-M."/>
            <person name="Choi Y."/>
            <person name="Hwang K.J."/>
            <person name="Lee S."/>
            <person name="Choi C."/>
        </authorList>
    </citation>
    <scope>NUCLEOTIDE SEQUENCE [LARGE SCALE GENOMIC DNA]</scope>
    <source>
        <strain evidence="4 5">KS 22</strain>
    </source>
</reference>